<feature type="repeat" description="TPR" evidence="5">
    <location>
        <begin position="576"/>
        <end position="609"/>
    </location>
</feature>
<feature type="transmembrane region" description="Helical" evidence="6">
    <location>
        <begin position="107"/>
        <end position="125"/>
    </location>
</feature>
<feature type="transmembrane region" description="Helical" evidence="6">
    <location>
        <begin position="249"/>
        <end position="267"/>
    </location>
</feature>
<feature type="domain" description="O-antigen ligase-related" evidence="7">
    <location>
        <begin position="207"/>
        <end position="359"/>
    </location>
</feature>
<evidence type="ECO:0000256" key="1">
    <source>
        <dbReference type="ARBA" id="ARBA00004141"/>
    </source>
</evidence>
<accession>A0A1F6EE75</accession>
<feature type="transmembrane region" description="Helical" evidence="6">
    <location>
        <begin position="73"/>
        <end position="95"/>
    </location>
</feature>
<feature type="transmembrane region" description="Helical" evidence="6">
    <location>
        <begin position="382"/>
        <end position="399"/>
    </location>
</feature>
<dbReference type="GO" id="GO:0016020">
    <property type="term" value="C:membrane"/>
    <property type="evidence" value="ECO:0007669"/>
    <property type="project" value="UniProtKB-SubCell"/>
</dbReference>
<dbReference type="InterPro" id="IPR011990">
    <property type="entry name" value="TPR-like_helical_dom_sf"/>
</dbReference>
<dbReference type="InterPro" id="IPR019734">
    <property type="entry name" value="TPR_rpt"/>
</dbReference>
<evidence type="ECO:0000256" key="5">
    <source>
        <dbReference type="PROSITE-ProRule" id="PRU00339"/>
    </source>
</evidence>
<dbReference type="Pfam" id="PF04932">
    <property type="entry name" value="Wzy_C"/>
    <property type="match status" value="1"/>
</dbReference>
<feature type="transmembrane region" description="Helical" evidence="6">
    <location>
        <begin position="43"/>
        <end position="61"/>
    </location>
</feature>
<dbReference type="STRING" id="1798508.A3A35_01105"/>
<evidence type="ECO:0000313" key="9">
    <source>
        <dbReference type="Proteomes" id="UP000179115"/>
    </source>
</evidence>
<feature type="transmembrane region" description="Helical" evidence="6">
    <location>
        <begin position="171"/>
        <end position="191"/>
    </location>
</feature>
<evidence type="ECO:0000256" key="6">
    <source>
        <dbReference type="SAM" id="Phobius"/>
    </source>
</evidence>
<dbReference type="EMBL" id="MFLV01000004">
    <property type="protein sequence ID" value="OGG71971.1"/>
    <property type="molecule type" value="Genomic_DNA"/>
</dbReference>
<dbReference type="AlphaFoldDB" id="A0A1F6EE75"/>
<dbReference type="Proteomes" id="UP000179115">
    <property type="component" value="Unassembled WGS sequence"/>
</dbReference>
<proteinExistence type="predicted"/>
<keyword evidence="2 6" id="KW-0812">Transmembrane</keyword>
<dbReference type="Pfam" id="PF13432">
    <property type="entry name" value="TPR_16"/>
    <property type="match status" value="1"/>
</dbReference>
<feature type="transmembrane region" description="Helical" evidence="6">
    <location>
        <begin position="346"/>
        <end position="370"/>
    </location>
</feature>
<evidence type="ECO:0000256" key="3">
    <source>
        <dbReference type="ARBA" id="ARBA00022989"/>
    </source>
</evidence>
<evidence type="ECO:0000259" key="7">
    <source>
        <dbReference type="Pfam" id="PF04932"/>
    </source>
</evidence>
<comment type="caution">
    <text evidence="8">The sequence shown here is derived from an EMBL/GenBank/DDBJ whole genome shotgun (WGS) entry which is preliminary data.</text>
</comment>
<feature type="transmembrane region" description="Helical" evidence="6">
    <location>
        <begin position="12"/>
        <end position="37"/>
    </location>
</feature>
<gene>
    <name evidence="8" type="ORF">A3A35_01105</name>
</gene>
<dbReference type="SUPFAM" id="SSF48452">
    <property type="entry name" value="TPR-like"/>
    <property type="match status" value="1"/>
</dbReference>
<feature type="transmembrane region" description="Helical" evidence="6">
    <location>
        <begin position="405"/>
        <end position="428"/>
    </location>
</feature>
<dbReference type="PROSITE" id="PS50005">
    <property type="entry name" value="TPR"/>
    <property type="match status" value="2"/>
</dbReference>
<organism evidence="8 9">
    <name type="scientific">Candidatus Kaiserbacteria bacterium RIFCSPLOWO2_01_FULL_51_21</name>
    <dbReference type="NCBI Taxonomy" id="1798508"/>
    <lineage>
        <taxon>Bacteria</taxon>
        <taxon>Candidatus Kaiseribacteriota</taxon>
    </lineage>
</organism>
<reference evidence="8 9" key="1">
    <citation type="journal article" date="2016" name="Nat. Commun.">
        <title>Thousands of microbial genomes shed light on interconnected biogeochemical processes in an aquifer system.</title>
        <authorList>
            <person name="Anantharaman K."/>
            <person name="Brown C.T."/>
            <person name="Hug L.A."/>
            <person name="Sharon I."/>
            <person name="Castelle C.J."/>
            <person name="Probst A.J."/>
            <person name="Thomas B.C."/>
            <person name="Singh A."/>
            <person name="Wilkins M.J."/>
            <person name="Karaoz U."/>
            <person name="Brodie E.L."/>
            <person name="Williams K.H."/>
            <person name="Hubbard S.S."/>
            <person name="Banfield J.F."/>
        </authorList>
    </citation>
    <scope>NUCLEOTIDE SEQUENCE [LARGE SCALE GENOMIC DNA]</scope>
</reference>
<dbReference type="InterPro" id="IPR007016">
    <property type="entry name" value="O-antigen_ligase-rel_domated"/>
</dbReference>
<evidence type="ECO:0000256" key="4">
    <source>
        <dbReference type="ARBA" id="ARBA00023136"/>
    </source>
</evidence>
<keyword evidence="5" id="KW-0802">TPR repeat</keyword>
<dbReference type="PANTHER" id="PTHR37422">
    <property type="entry name" value="TEICHURONIC ACID BIOSYNTHESIS PROTEIN TUAE"/>
    <property type="match status" value="1"/>
</dbReference>
<feature type="transmembrane region" description="Helical" evidence="6">
    <location>
        <begin position="137"/>
        <end position="159"/>
    </location>
</feature>
<feature type="transmembrane region" description="Helical" evidence="6">
    <location>
        <begin position="221"/>
        <end position="240"/>
    </location>
</feature>
<evidence type="ECO:0000313" key="8">
    <source>
        <dbReference type="EMBL" id="OGG71971.1"/>
    </source>
</evidence>
<dbReference type="SMART" id="SM00028">
    <property type="entry name" value="TPR"/>
    <property type="match status" value="4"/>
</dbReference>
<protein>
    <recommendedName>
        <fullName evidence="7">O-antigen ligase-related domain-containing protein</fullName>
    </recommendedName>
</protein>
<name>A0A1F6EE75_9BACT</name>
<feature type="transmembrane region" description="Helical" evidence="6">
    <location>
        <begin position="440"/>
        <end position="462"/>
    </location>
</feature>
<dbReference type="Pfam" id="PF14559">
    <property type="entry name" value="TPR_19"/>
    <property type="match status" value="1"/>
</dbReference>
<keyword evidence="4 6" id="KW-0472">Membrane</keyword>
<dbReference type="PANTHER" id="PTHR37422:SF13">
    <property type="entry name" value="LIPOPOLYSACCHARIDE BIOSYNTHESIS PROTEIN PA4999-RELATED"/>
    <property type="match status" value="1"/>
</dbReference>
<dbReference type="Gene3D" id="1.25.40.10">
    <property type="entry name" value="Tetratricopeptide repeat domain"/>
    <property type="match status" value="2"/>
</dbReference>
<feature type="repeat" description="TPR" evidence="5">
    <location>
        <begin position="675"/>
        <end position="708"/>
    </location>
</feature>
<dbReference type="InterPro" id="IPR051533">
    <property type="entry name" value="WaaL-like"/>
</dbReference>
<sequence>MQVNAILRNALVWGLFLTPLIPLIVATSPLPSLFFPYITGKNFTFRILVELTTAGWLILALRDTVFRPRRSLLLIAIALFTFIVALADVFSVNAFKSVWSNFERMEGLVTIAHLFLYFLVLSAMLRSEGSWRGFWHVSLGAAFVASSYALTQLLGWFPMHQGDRPDSTLGNATYLAGYLLFHVFLAGFLFIRARQRSLRWVYGILGAFYAAIVYLTASRGAFLGLLAGLLVAAAITALWGRENRHARQWALGIIIGIAVLGGFFLAVRHTDFVRENHVLGRLASISLEEGKSRFLIWNMAWQGFRDRPLLGWGQESFNFVFSEYYDPQMYDQESWFDRVHNVFLDWLIAAGGLGLLSYLSLYAAALISIWRRGLFDTILERAILTGLIVAYAVHNFFVFDNIASYLLFFSLLAFLSVRAGAEVAPLLGRFVPSRGVIDRIVTPLILVAVIWVVYAINIRGILAAHDLVQALSFQESGIEVNLAQFKQALSRNSFGEQEVREQTVSAANQLASLSVDPALKSEFFTFARTEMQKQIDRVPNDPRFDLFMASLLDTYQQYPDAIPYLKRALELSPKKQITLFEVGSNLLNQGQTEEALMVLKQAYELAPKYNTAAFLYSAGAIYAGQQELADKILSDFFGDNIPPDQRLIQAYSRTGQFDKARVLLEKSAAANPGNWQVYVSLAALYLELGRRQDAVTAIEKAAAINSDEEFQKQAVFFIQEIKAGRNP</sequence>
<feature type="transmembrane region" description="Helical" evidence="6">
    <location>
        <begin position="198"/>
        <end position="215"/>
    </location>
</feature>
<keyword evidence="3 6" id="KW-1133">Transmembrane helix</keyword>
<comment type="subcellular location">
    <subcellularLocation>
        <location evidence="1">Membrane</location>
        <topology evidence="1">Multi-pass membrane protein</topology>
    </subcellularLocation>
</comment>
<evidence type="ECO:0000256" key="2">
    <source>
        <dbReference type="ARBA" id="ARBA00022692"/>
    </source>
</evidence>